<dbReference type="AlphaFoldDB" id="A0A5B0RUG0"/>
<protein>
    <submittedName>
        <fullName evidence="1">Uncharacterized protein</fullName>
    </submittedName>
</protein>
<gene>
    <name evidence="1" type="ORF">PGTUg99_011054</name>
</gene>
<proteinExistence type="predicted"/>
<sequence>MLEAKYYLEQEEEESNKEEEFAINIQDPTYILALENLKLAKIIFSKLLEDIDETAKLKDGLKSKLKTPPLLFFQICKTGEDMGS</sequence>
<comment type="caution">
    <text evidence="1">The sequence shown here is derived from an EMBL/GenBank/DDBJ whole genome shotgun (WGS) entry which is preliminary data.</text>
</comment>
<dbReference type="EMBL" id="VDEP01000136">
    <property type="protein sequence ID" value="KAA1129470.1"/>
    <property type="molecule type" value="Genomic_DNA"/>
</dbReference>
<reference evidence="1 2" key="1">
    <citation type="submission" date="2019-05" db="EMBL/GenBank/DDBJ databases">
        <title>Emergence of the Ug99 lineage of the wheat stem rust pathogen through somatic hybridization.</title>
        <authorList>
            <person name="Li F."/>
            <person name="Upadhyaya N.M."/>
            <person name="Sperschneider J."/>
            <person name="Matny O."/>
            <person name="Nguyen-Phuc H."/>
            <person name="Mago R."/>
            <person name="Raley C."/>
            <person name="Miller M.E."/>
            <person name="Silverstein K.A.T."/>
            <person name="Henningsen E."/>
            <person name="Hirsch C.D."/>
            <person name="Visser B."/>
            <person name="Pretorius Z.A."/>
            <person name="Steffenson B.J."/>
            <person name="Schwessinger B."/>
            <person name="Dodds P.N."/>
            <person name="Figueroa M."/>
        </authorList>
    </citation>
    <scope>NUCLEOTIDE SEQUENCE [LARGE SCALE GENOMIC DNA]</scope>
    <source>
        <strain evidence="1 2">Ug99</strain>
    </source>
</reference>
<evidence type="ECO:0000313" key="2">
    <source>
        <dbReference type="Proteomes" id="UP000325313"/>
    </source>
</evidence>
<accession>A0A5B0RUG0</accession>
<evidence type="ECO:0000313" key="1">
    <source>
        <dbReference type="EMBL" id="KAA1129470.1"/>
    </source>
</evidence>
<dbReference type="Proteomes" id="UP000325313">
    <property type="component" value="Unassembled WGS sequence"/>
</dbReference>
<organism evidence="1 2">
    <name type="scientific">Puccinia graminis f. sp. tritici</name>
    <dbReference type="NCBI Taxonomy" id="56615"/>
    <lineage>
        <taxon>Eukaryota</taxon>
        <taxon>Fungi</taxon>
        <taxon>Dikarya</taxon>
        <taxon>Basidiomycota</taxon>
        <taxon>Pucciniomycotina</taxon>
        <taxon>Pucciniomycetes</taxon>
        <taxon>Pucciniales</taxon>
        <taxon>Pucciniaceae</taxon>
        <taxon>Puccinia</taxon>
    </lineage>
</organism>
<name>A0A5B0RUG0_PUCGR</name>